<dbReference type="Gene3D" id="3.40.50.10420">
    <property type="entry name" value="NagB/RpiA/CoA transferase-like"/>
    <property type="match status" value="1"/>
</dbReference>
<protein>
    <recommendedName>
        <fullName evidence="3">5-formyltetrahydrofolate cyclo-ligase</fullName>
    </recommendedName>
</protein>
<feature type="compositionally biased region" description="Basic and acidic residues" evidence="1">
    <location>
        <begin position="439"/>
        <end position="452"/>
    </location>
</feature>
<dbReference type="InterPro" id="IPR037171">
    <property type="entry name" value="NagB/RpiA_transferase-like"/>
</dbReference>
<dbReference type="PANTHER" id="PTHR13017:SF0">
    <property type="entry name" value="METHENYLTETRAHYDROFOLATE SYNTHASE DOMAIN-CONTAINING PROTEIN"/>
    <property type="match status" value="1"/>
</dbReference>
<dbReference type="SUPFAM" id="SSF100950">
    <property type="entry name" value="NagB/RpiA/CoA transferase-like"/>
    <property type="match status" value="1"/>
</dbReference>
<dbReference type="AlphaFoldDB" id="A0A182RHU8"/>
<organism evidence="2">
    <name type="scientific">Anopheles funestus</name>
    <name type="common">African malaria mosquito</name>
    <dbReference type="NCBI Taxonomy" id="62324"/>
    <lineage>
        <taxon>Eukaryota</taxon>
        <taxon>Metazoa</taxon>
        <taxon>Ecdysozoa</taxon>
        <taxon>Arthropoda</taxon>
        <taxon>Hexapoda</taxon>
        <taxon>Insecta</taxon>
        <taxon>Pterygota</taxon>
        <taxon>Neoptera</taxon>
        <taxon>Endopterygota</taxon>
        <taxon>Diptera</taxon>
        <taxon>Nematocera</taxon>
        <taxon>Culicoidea</taxon>
        <taxon>Culicidae</taxon>
        <taxon>Anophelinae</taxon>
        <taxon>Anopheles</taxon>
    </lineage>
</organism>
<dbReference type="PANTHER" id="PTHR13017">
    <property type="entry name" value="5-FORMYLTETRAHYDROFOLATE CYCLO-LIGASE-RELATED"/>
    <property type="match status" value="1"/>
</dbReference>
<feature type="compositionally biased region" description="Basic residues" evidence="1">
    <location>
        <begin position="393"/>
        <end position="405"/>
    </location>
</feature>
<proteinExistence type="predicted"/>
<name>A0A182RHU8_ANOFN</name>
<feature type="region of interest" description="Disordered" evidence="1">
    <location>
        <begin position="282"/>
        <end position="452"/>
    </location>
</feature>
<dbReference type="InterPro" id="IPR024185">
    <property type="entry name" value="FTHF_cligase-like_sf"/>
</dbReference>
<dbReference type="STRING" id="62324.A0A182RHU8"/>
<dbReference type="VEuPathDB" id="VectorBase:AFUN2_007320"/>
<dbReference type="EnsemblMetazoa" id="AFUN005810-RA">
    <property type="protein sequence ID" value="AFUN005810-PA"/>
    <property type="gene ID" value="AFUN005810"/>
</dbReference>
<feature type="region of interest" description="Disordered" evidence="1">
    <location>
        <begin position="1"/>
        <end position="25"/>
    </location>
</feature>
<dbReference type="Pfam" id="PF01812">
    <property type="entry name" value="5-FTHF_cyc-lig"/>
    <property type="match status" value="1"/>
</dbReference>
<dbReference type="GO" id="GO:0005737">
    <property type="term" value="C:cytoplasm"/>
    <property type="evidence" value="ECO:0007669"/>
    <property type="project" value="TreeGrafter"/>
</dbReference>
<accession>A0A182RHU8</accession>
<evidence type="ECO:0000256" key="1">
    <source>
        <dbReference type="SAM" id="MobiDB-lite"/>
    </source>
</evidence>
<reference evidence="2" key="1">
    <citation type="submission" date="2020-05" db="UniProtKB">
        <authorList>
            <consortium name="EnsemblMetazoa"/>
        </authorList>
    </citation>
    <scope>IDENTIFICATION</scope>
    <source>
        <strain evidence="2">FUMOZ</strain>
    </source>
</reference>
<sequence length="802" mass="89439">MVASEAEDDVQKNSPPAAENNEDSAPTKRFYRMEVWAVMKPLFPQGSAQSRYVNKKIPLFPQAEQTAERLAETTEFKDAKNIKVNIDMAQESVKLQVLKANKTLFVAPSQKSDYLYAKIKLPCSLEEVPLVQQRRIVKMLAGNDTYEELGIDQTEPLDMVVVGCVAVSERGQRIGKGNGYVDLEIGILQSLGVITPKTVIATTVADEQVYKELPTELFQNYDFTVDLIVTPTRVIRVDPRPNPRAIDVQWGLLSSRRLDVVRVLKKLKERLEKEGQHIELKDEDTDVESFAKRRTRGNDGGGGGGQQERRRQQNRRRRSTRNSNADGHNETKSGNERHDNGEENESGEVGDRMRRKRRFFRKPRDPNRFRTYASPDSAERVYDQHHRQEHPQRQRKRKGGRIRPTKPRDNEDEDLSDESRMKMRQRTNQGSQQGGTRPARQEPRQPPRHLRDGVRIRVSNMYSVPFKEFKEELRNRDCYPAKISQSRHGRCLLIYPKRTDLQDQVQEDELLQKLADMRISVPLKNSTELKQIKLKCEVQRLNEFDDTDATAITSAVNSAAKRAADACTKLAKAAENPKSRVNVDKLVTVLKAEVRLAARAGLVAGELAQKVLNEAKADIEAETGKQDSVLQAQVEAVTLASNSAFSASALAEVAYQAIKQKSEPADTVKVEGDDASKVDGNVTVKVEPNDTPKVEANVAVKVEANDAVKVEANDSVKVEANDATKAEETAGTVTVPAPLMEAATEASKAVLVAARASAAVSLAVAKLYELVPPKQPMFVVASVQTLTRLFPSLLPEDSTATN</sequence>
<evidence type="ECO:0000313" key="2">
    <source>
        <dbReference type="EnsemblMetazoa" id="AFUN005810-PA"/>
    </source>
</evidence>
<feature type="compositionally biased region" description="Basic and acidic residues" evidence="1">
    <location>
        <begin position="377"/>
        <end position="392"/>
    </location>
</feature>
<feature type="compositionally biased region" description="Polar residues" evidence="1">
    <location>
        <begin position="426"/>
        <end position="435"/>
    </location>
</feature>
<dbReference type="InterPro" id="IPR002698">
    <property type="entry name" value="FTHF_cligase"/>
</dbReference>
<dbReference type="VEuPathDB" id="VectorBase:AFUN005810"/>
<feature type="compositionally biased region" description="Basic and acidic residues" evidence="1">
    <location>
        <begin position="327"/>
        <end position="341"/>
    </location>
</feature>
<evidence type="ECO:0008006" key="3">
    <source>
        <dbReference type="Google" id="ProtNLM"/>
    </source>
</evidence>